<organism evidence="3 4">
    <name type="scientific">Hypothenemus hampei</name>
    <name type="common">Coffee berry borer</name>
    <dbReference type="NCBI Taxonomy" id="57062"/>
    <lineage>
        <taxon>Eukaryota</taxon>
        <taxon>Metazoa</taxon>
        <taxon>Ecdysozoa</taxon>
        <taxon>Arthropoda</taxon>
        <taxon>Hexapoda</taxon>
        <taxon>Insecta</taxon>
        <taxon>Pterygota</taxon>
        <taxon>Neoptera</taxon>
        <taxon>Endopterygota</taxon>
        <taxon>Coleoptera</taxon>
        <taxon>Polyphaga</taxon>
        <taxon>Cucujiformia</taxon>
        <taxon>Curculionidae</taxon>
        <taxon>Scolytinae</taxon>
        <taxon>Hypothenemus</taxon>
    </lineage>
</organism>
<dbReference type="EMBL" id="JBDJPC010000003">
    <property type="protein sequence ID" value="KAL1509986.1"/>
    <property type="molecule type" value="Genomic_DNA"/>
</dbReference>
<protein>
    <recommendedName>
        <fullName evidence="2">HTH psq-type domain-containing protein</fullName>
    </recommendedName>
</protein>
<feature type="domain" description="HTH psq-type" evidence="2">
    <location>
        <begin position="70"/>
        <end position="96"/>
    </location>
</feature>
<dbReference type="GO" id="GO:0005634">
    <property type="term" value="C:nucleus"/>
    <property type="evidence" value="ECO:0007669"/>
    <property type="project" value="UniProtKB-SubCell"/>
</dbReference>
<evidence type="ECO:0000313" key="4">
    <source>
        <dbReference type="Proteomes" id="UP001566132"/>
    </source>
</evidence>
<dbReference type="InterPro" id="IPR007889">
    <property type="entry name" value="HTH_Psq"/>
</dbReference>
<dbReference type="Proteomes" id="UP001566132">
    <property type="component" value="Unassembled WGS sequence"/>
</dbReference>
<dbReference type="Gene3D" id="1.10.10.60">
    <property type="entry name" value="Homeodomain-like"/>
    <property type="match status" value="1"/>
</dbReference>
<dbReference type="AlphaFoldDB" id="A0ABD1F428"/>
<comment type="caution">
    <text evidence="3">The sequence shown here is derived from an EMBL/GenBank/DDBJ whole genome shotgun (WGS) entry which is preliminary data.</text>
</comment>
<dbReference type="SUPFAM" id="SSF46689">
    <property type="entry name" value="Homeodomain-like"/>
    <property type="match status" value="1"/>
</dbReference>
<gene>
    <name evidence="3" type="ORF">ABEB36_004646</name>
</gene>
<comment type="subcellular location">
    <subcellularLocation>
        <location evidence="1">Nucleus</location>
    </subcellularLocation>
</comment>
<evidence type="ECO:0000313" key="3">
    <source>
        <dbReference type="EMBL" id="KAL1509986.1"/>
    </source>
</evidence>
<evidence type="ECO:0000259" key="2">
    <source>
        <dbReference type="Pfam" id="PF04218"/>
    </source>
</evidence>
<proteinExistence type="predicted"/>
<evidence type="ECO:0000256" key="1">
    <source>
        <dbReference type="ARBA" id="ARBA00004123"/>
    </source>
</evidence>
<dbReference type="InterPro" id="IPR009057">
    <property type="entry name" value="Homeodomain-like_sf"/>
</dbReference>
<dbReference type="Pfam" id="PF04218">
    <property type="entry name" value="CENP-B_N"/>
    <property type="match status" value="1"/>
</dbReference>
<sequence>MPREGTHTVGCAWCPTGFNDFAVGFYSGFPSRRPTDEGPNQENKEMWKYTRKSNRKLVFTAEILDNVRDRLEQGESKRSIAKSIGVNEATLRKRLKAGTVQSLGHFAPVFTEEIELDDNLLLQIFYYTIFFLP</sequence>
<accession>A0ABD1F428</accession>
<reference evidence="3 4" key="1">
    <citation type="submission" date="2024-05" db="EMBL/GenBank/DDBJ databases">
        <title>Genetic variation in Jamaican populations of the coffee berry borer (Hypothenemus hampei).</title>
        <authorList>
            <person name="Errbii M."/>
            <person name="Myrie A."/>
        </authorList>
    </citation>
    <scope>NUCLEOTIDE SEQUENCE [LARGE SCALE GENOMIC DNA]</scope>
    <source>
        <strain evidence="3">JA-Hopewell-2020-01-JO</strain>
        <tissue evidence="3">Whole body</tissue>
    </source>
</reference>
<name>A0ABD1F428_HYPHA</name>
<keyword evidence="4" id="KW-1185">Reference proteome</keyword>